<dbReference type="AlphaFoldDB" id="G8TWV9"/>
<evidence type="ECO:0000313" key="1">
    <source>
        <dbReference type="EMBL" id="AEW03807.1"/>
    </source>
</evidence>
<name>G8TWV9_SULAD</name>
<keyword evidence="2" id="KW-1185">Reference proteome</keyword>
<dbReference type="PATRIC" id="fig|679936.5.peg.241"/>
<dbReference type="EMBL" id="CP003179">
    <property type="protein sequence ID" value="AEW03807.1"/>
    <property type="molecule type" value="Genomic_DNA"/>
</dbReference>
<dbReference type="KEGG" id="sap:Sulac_0237"/>
<accession>G8TWV9</accession>
<dbReference type="InterPro" id="IPR007344">
    <property type="entry name" value="GrpB/CoaE"/>
</dbReference>
<reference evidence="1 2" key="2">
    <citation type="journal article" date="2012" name="Stand. Genomic Sci.">
        <title>Complete genome sequence of the moderately thermophilic mineral-sulfide-oxidizing firmicute Sulfobacillus acidophilus type strain (NAL(T)).</title>
        <authorList>
            <person name="Anderson I."/>
            <person name="Chertkov O."/>
            <person name="Chen A."/>
            <person name="Saunders E."/>
            <person name="Lapidus A."/>
            <person name="Nolan M."/>
            <person name="Lucas S."/>
            <person name="Hammon N."/>
            <person name="Deshpande S."/>
            <person name="Cheng J.F."/>
            <person name="Han C."/>
            <person name="Tapia R."/>
            <person name="Goodwin L.A."/>
            <person name="Pitluck S."/>
            <person name="Liolios K."/>
            <person name="Pagani I."/>
            <person name="Ivanova N."/>
            <person name="Mikhailova N."/>
            <person name="Pati A."/>
            <person name="Palaniappan K."/>
            <person name="Land M."/>
            <person name="Pan C."/>
            <person name="Rohde M."/>
            <person name="Pukall R."/>
            <person name="Goker M."/>
            <person name="Detter J.C."/>
            <person name="Woyke T."/>
            <person name="Bristow J."/>
            <person name="Eisen J.A."/>
            <person name="Markowitz V."/>
            <person name="Hugenholtz P."/>
            <person name="Kyrpides N.C."/>
            <person name="Klenk H.P."/>
            <person name="Mavromatis K."/>
        </authorList>
    </citation>
    <scope>NUCLEOTIDE SEQUENCE [LARGE SCALE GENOMIC DNA]</scope>
    <source>
        <strain evidence="2">ATCC 700253 / DSM 10332 / NAL</strain>
    </source>
</reference>
<evidence type="ECO:0008006" key="3">
    <source>
        <dbReference type="Google" id="ProtNLM"/>
    </source>
</evidence>
<dbReference type="HOGENOM" id="CLU_086407_4_1_9"/>
<dbReference type="Pfam" id="PF04229">
    <property type="entry name" value="GrpB"/>
    <property type="match status" value="1"/>
</dbReference>
<dbReference type="SUPFAM" id="SSF81301">
    <property type="entry name" value="Nucleotidyltransferase"/>
    <property type="match status" value="1"/>
</dbReference>
<dbReference type="PANTHER" id="PTHR34822:SF1">
    <property type="entry name" value="GRPB FAMILY PROTEIN"/>
    <property type="match status" value="1"/>
</dbReference>
<evidence type="ECO:0000313" key="2">
    <source>
        <dbReference type="Proteomes" id="UP000005439"/>
    </source>
</evidence>
<dbReference type="Proteomes" id="UP000005439">
    <property type="component" value="Chromosome"/>
</dbReference>
<sequence>MLKQREYPVIFREMIYMRRVHVEPYNPLWAVRFQDEAAQIQKALGPWVLAIHHMGSTAVPGLAAKPIIDLLVVVSDMTELTDKLPALKALGYEFWGEYGIPNRYFFPKGGDQRTHHLHMVSSESPHIVRHLAFRDYLISHPDEAFAYAKLKMALAARFPTDIDGYINGKSATVSAIQQKALDWYRMKLEE</sequence>
<reference evidence="2" key="1">
    <citation type="submission" date="2011-12" db="EMBL/GenBank/DDBJ databases">
        <title>The complete genome of chromosome of Sulfobacillus acidophilus DSM 10332.</title>
        <authorList>
            <person name="Lucas S."/>
            <person name="Han J."/>
            <person name="Lapidus A."/>
            <person name="Bruce D."/>
            <person name="Goodwin L."/>
            <person name="Pitluck S."/>
            <person name="Peters L."/>
            <person name="Kyrpides N."/>
            <person name="Mavromatis K."/>
            <person name="Ivanova N."/>
            <person name="Mikhailova N."/>
            <person name="Chertkov O."/>
            <person name="Saunders E."/>
            <person name="Detter J.C."/>
            <person name="Tapia R."/>
            <person name="Han C."/>
            <person name="Land M."/>
            <person name="Hauser L."/>
            <person name="Markowitz V."/>
            <person name="Cheng J.-F."/>
            <person name="Hugenholtz P."/>
            <person name="Woyke T."/>
            <person name="Wu D."/>
            <person name="Pukall R."/>
            <person name="Gehrich-Schroeter G."/>
            <person name="Schneider S."/>
            <person name="Klenk H.-P."/>
            <person name="Eisen J.A."/>
        </authorList>
    </citation>
    <scope>NUCLEOTIDE SEQUENCE [LARGE SCALE GENOMIC DNA]</scope>
    <source>
        <strain evidence="2">ATCC 700253 / DSM 10332 / NAL</strain>
    </source>
</reference>
<dbReference type="InterPro" id="IPR043519">
    <property type="entry name" value="NT_sf"/>
</dbReference>
<gene>
    <name evidence="1" type="ordered locus">Sulac_0237</name>
</gene>
<dbReference type="Gene3D" id="3.30.460.10">
    <property type="entry name" value="Beta Polymerase, domain 2"/>
    <property type="match status" value="1"/>
</dbReference>
<proteinExistence type="predicted"/>
<protein>
    <recommendedName>
        <fullName evidence="3">GrpB family protein</fullName>
    </recommendedName>
</protein>
<organism evidence="1 2">
    <name type="scientific">Sulfobacillus acidophilus (strain ATCC 700253 / DSM 10332 / NAL)</name>
    <dbReference type="NCBI Taxonomy" id="679936"/>
    <lineage>
        <taxon>Bacteria</taxon>
        <taxon>Bacillati</taxon>
        <taxon>Bacillota</taxon>
        <taxon>Clostridia</taxon>
        <taxon>Eubacteriales</taxon>
        <taxon>Clostridiales Family XVII. Incertae Sedis</taxon>
        <taxon>Sulfobacillus</taxon>
    </lineage>
</organism>
<dbReference type="PANTHER" id="PTHR34822">
    <property type="entry name" value="GRPB DOMAIN PROTEIN (AFU_ORTHOLOGUE AFUA_1G01530)"/>
    <property type="match status" value="1"/>
</dbReference>